<name>A0A8J3IXD4_9CHLR</name>
<dbReference type="RefSeq" id="WP_220207614.1">
    <property type="nucleotide sequence ID" value="NZ_BNJK01000001.1"/>
</dbReference>
<gene>
    <name evidence="3" type="ORF">KSF_070740</name>
</gene>
<proteinExistence type="predicted"/>
<feature type="domain" description="PPM-type phosphatase" evidence="2">
    <location>
        <begin position="67"/>
        <end position="316"/>
    </location>
</feature>
<dbReference type="SMART" id="SM00332">
    <property type="entry name" value="PP2Cc"/>
    <property type="match status" value="1"/>
</dbReference>
<feature type="region of interest" description="Disordered" evidence="1">
    <location>
        <begin position="1"/>
        <end position="51"/>
    </location>
</feature>
<evidence type="ECO:0000259" key="2">
    <source>
        <dbReference type="PROSITE" id="PS51746"/>
    </source>
</evidence>
<dbReference type="CDD" id="cd00143">
    <property type="entry name" value="PP2Cc"/>
    <property type="match status" value="1"/>
</dbReference>
<evidence type="ECO:0000313" key="4">
    <source>
        <dbReference type="Proteomes" id="UP000597444"/>
    </source>
</evidence>
<dbReference type="PANTHER" id="PTHR47992">
    <property type="entry name" value="PROTEIN PHOSPHATASE"/>
    <property type="match status" value="1"/>
</dbReference>
<organism evidence="3 4">
    <name type="scientific">Reticulibacter mediterranei</name>
    <dbReference type="NCBI Taxonomy" id="2778369"/>
    <lineage>
        <taxon>Bacteria</taxon>
        <taxon>Bacillati</taxon>
        <taxon>Chloroflexota</taxon>
        <taxon>Ktedonobacteria</taxon>
        <taxon>Ktedonobacterales</taxon>
        <taxon>Reticulibacteraceae</taxon>
        <taxon>Reticulibacter</taxon>
    </lineage>
</organism>
<dbReference type="GO" id="GO:0004722">
    <property type="term" value="F:protein serine/threonine phosphatase activity"/>
    <property type="evidence" value="ECO:0007669"/>
    <property type="project" value="InterPro"/>
</dbReference>
<dbReference type="Proteomes" id="UP000597444">
    <property type="component" value="Unassembled WGS sequence"/>
</dbReference>
<sequence>MRSQFRIVPRSDEEVEEEALPETAYSTQPYLELENGEVEEPPTLPTTEKLPEDEDDELLVALRLVVGIGLDPGIVRKDSPNEDNLLAIQGLHDGESGPVPLGLFVVADGMGGHADGQEASRLAIQSISDVVSPAILRNAEPDETFSDLLKDGAHRANLSIYRRNREQEHMMGTTLTAALVVGTQAYVVNVGDSRTYRYRPGEGLVQISRDHSVVARLVEAGIISREDIYTHPKRNQIYRCLGEKASLELDYFHIDVQAGDILILCSDGLWEMVRDPDIENIVASSSPHASQVSSMLVQAALTRGGADNISVVAVCVLPAE</sequence>
<keyword evidence="4" id="KW-1185">Reference proteome</keyword>
<dbReference type="Gene3D" id="3.60.40.10">
    <property type="entry name" value="PPM-type phosphatase domain"/>
    <property type="match status" value="1"/>
</dbReference>
<dbReference type="AlphaFoldDB" id="A0A8J3IXD4"/>
<dbReference type="SMART" id="SM00331">
    <property type="entry name" value="PP2C_SIG"/>
    <property type="match status" value="1"/>
</dbReference>
<accession>A0A8J3IXD4</accession>
<reference evidence="3" key="1">
    <citation type="submission" date="2020-10" db="EMBL/GenBank/DDBJ databases">
        <title>Taxonomic study of unclassified bacteria belonging to the class Ktedonobacteria.</title>
        <authorList>
            <person name="Yabe S."/>
            <person name="Wang C.M."/>
            <person name="Zheng Y."/>
            <person name="Sakai Y."/>
            <person name="Cavaletti L."/>
            <person name="Monciardini P."/>
            <person name="Donadio S."/>
        </authorList>
    </citation>
    <scope>NUCLEOTIDE SEQUENCE</scope>
    <source>
        <strain evidence="3">ID150040</strain>
    </source>
</reference>
<comment type="caution">
    <text evidence="3">The sequence shown here is derived from an EMBL/GenBank/DDBJ whole genome shotgun (WGS) entry which is preliminary data.</text>
</comment>
<evidence type="ECO:0000313" key="3">
    <source>
        <dbReference type="EMBL" id="GHO97026.1"/>
    </source>
</evidence>
<dbReference type="InterPro" id="IPR015655">
    <property type="entry name" value="PP2C"/>
</dbReference>
<protein>
    <recommendedName>
        <fullName evidence="2">PPM-type phosphatase domain-containing protein</fullName>
    </recommendedName>
</protein>
<dbReference type="EMBL" id="BNJK01000001">
    <property type="protein sequence ID" value="GHO97026.1"/>
    <property type="molecule type" value="Genomic_DNA"/>
</dbReference>
<dbReference type="Pfam" id="PF13672">
    <property type="entry name" value="PP2C_2"/>
    <property type="match status" value="1"/>
</dbReference>
<dbReference type="InterPro" id="IPR001932">
    <property type="entry name" value="PPM-type_phosphatase-like_dom"/>
</dbReference>
<dbReference type="SUPFAM" id="SSF81606">
    <property type="entry name" value="PP2C-like"/>
    <property type="match status" value="1"/>
</dbReference>
<dbReference type="PROSITE" id="PS51746">
    <property type="entry name" value="PPM_2"/>
    <property type="match status" value="1"/>
</dbReference>
<evidence type="ECO:0000256" key="1">
    <source>
        <dbReference type="SAM" id="MobiDB-lite"/>
    </source>
</evidence>
<dbReference type="InterPro" id="IPR036457">
    <property type="entry name" value="PPM-type-like_dom_sf"/>
</dbReference>